<evidence type="ECO:0000313" key="2">
    <source>
        <dbReference type="EMBL" id="KWT77380.1"/>
    </source>
</evidence>
<feature type="domain" description="Dynamin N-terminal" evidence="1">
    <location>
        <begin position="53"/>
        <end position="214"/>
    </location>
</feature>
<dbReference type="InterPro" id="IPR027417">
    <property type="entry name" value="P-loop_NTPase"/>
</dbReference>
<dbReference type="InterPro" id="IPR045063">
    <property type="entry name" value="Dynamin_N"/>
</dbReference>
<reference evidence="2 3" key="1">
    <citation type="submission" date="2015-11" db="EMBL/GenBank/DDBJ databases">
        <authorList>
            <person name="Lin W."/>
        </authorList>
    </citation>
    <scope>NUCLEOTIDE SEQUENCE [LARGE SCALE GENOMIC DNA]</scope>
    <source>
        <strain evidence="2 3">HCH-1</strain>
    </source>
</reference>
<comment type="caution">
    <text evidence="2">The sequence shown here is derived from an EMBL/GenBank/DDBJ whole genome shotgun (WGS) entry which is preliminary data.</text>
</comment>
<dbReference type="SUPFAM" id="SSF52540">
    <property type="entry name" value="P-loop containing nucleoside triphosphate hydrolases"/>
    <property type="match status" value="1"/>
</dbReference>
<sequence length="844" mass="96588">MESEEQKIKKFLEHISGIIARLKLLGHDQFANRIKNLEANIKDFGVHTIKSGLVGITSSGKSSVMNILLGTGTKILKEQSKATTNMIVFCSKSKEQQLEIIYEDGRSEKKTGKDVLGPSIWKYTSEDENPGNKFGVKYLKIGLPSFIIDEDIELADTPGLDAYGHKEHEDLTLREFLPQADLIIYLSSIRSPMKEADRKILNKIMDADQRIVFVQTCKNAVVDSNFAETASESSESVEKRLEKYREEFEKLISPYARLKDAPIVQVETISAARYFKNGDKEAWAESGFEELVHVIRSVTKQLQYEYTVKNLKKIVDSVNALITLLISAVKEEADKKTSIERLMKTLEKLKKYNERILNTKNQIVSIWKKKIDPAAMFGEFQHELARTYSFRYEFNPKNDTEFIVKADAISEKMHSIKNSMLDNLDNAKGKFKEYFDDVGLDVRRTDIQSGSVKSFYLPNVQKKSASGKSMLGSGKDLTVEYIDKTKFIEDLRASIEGFLVPLAGHLDWWDKTVEFSFVEPLSKKVAAVDDDIKNMEKGGDYNEEQFRRLTAFSRELHQGVKEVSVLCNMEFIEQKFPVSWGKKAVYKKERAGFINLFLQLSSRYYEALFHNYYLRKLSGFSTKKQKSVILIDQNFESQINFINKLLRLDSEAIGRMRALKPPYVINPPGADTFTEGLTVEGEFSDTLTFYVLGNDDASFDAAASHQLFDKADVVHLIIDDLHRVGSALVDVVERNRFYDNIVKRQDKLLLSYPGGAYFQRGRLHILVDEATSEVNKVFNAPTVQWFIYEGYEVRYSYFYDIVSRAADGNMQPEDCMRQWKDMGLPLDDPFTEDILLEQFAEITK</sequence>
<name>A0ABR5SBN7_9BACT</name>
<dbReference type="EMBL" id="LNQR01000122">
    <property type="protein sequence ID" value="KWT77380.1"/>
    <property type="molecule type" value="Genomic_DNA"/>
</dbReference>
<dbReference type="InterPro" id="IPR051943">
    <property type="entry name" value="TRAFAC_Dynamin-like_GTPase"/>
</dbReference>
<dbReference type="PANTHER" id="PTHR43681">
    <property type="entry name" value="TRANSMEMBRANE GTPASE FZO"/>
    <property type="match status" value="1"/>
</dbReference>
<dbReference type="Pfam" id="PF00350">
    <property type="entry name" value="Dynamin_N"/>
    <property type="match status" value="1"/>
</dbReference>
<organism evidence="2 3">
    <name type="scientific">Candidatus Magnetominusculus xianensis</name>
    <dbReference type="NCBI Taxonomy" id="1748249"/>
    <lineage>
        <taxon>Bacteria</taxon>
        <taxon>Pseudomonadati</taxon>
        <taxon>Nitrospirota</taxon>
        <taxon>Nitrospiria</taxon>
        <taxon>Nitrospirales</taxon>
        <taxon>Nitrospiraceae</taxon>
        <taxon>Candidatus Magnetominusculus</taxon>
    </lineage>
</organism>
<proteinExistence type="predicted"/>
<gene>
    <name evidence="2" type="ORF">ASN18_3023</name>
</gene>
<protein>
    <submittedName>
        <fullName evidence="2">Dynamin family protein</fullName>
    </submittedName>
</protein>
<evidence type="ECO:0000259" key="1">
    <source>
        <dbReference type="Pfam" id="PF00350"/>
    </source>
</evidence>
<evidence type="ECO:0000313" key="3">
    <source>
        <dbReference type="Proteomes" id="UP000060487"/>
    </source>
</evidence>
<accession>A0ABR5SBN7</accession>
<dbReference type="RefSeq" id="WP_085053633.1">
    <property type="nucleotide sequence ID" value="NZ_LNQR01000122.1"/>
</dbReference>
<dbReference type="Gene3D" id="3.40.50.300">
    <property type="entry name" value="P-loop containing nucleotide triphosphate hydrolases"/>
    <property type="match status" value="1"/>
</dbReference>
<dbReference type="Proteomes" id="UP000060487">
    <property type="component" value="Unassembled WGS sequence"/>
</dbReference>
<keyword evidence="3" id="KW-1185">Reference proteome</keyword>
<dbReference type="PANTHER" id="PTHR43681:SF1">
    <property type="entry name" value="SARCALUMENIN"/>
    <property type="match status" value="1"/>
</dbReference>